<dbReference type="AlphaFoldDB" id="A0A1H0K788"/>
<dbReference type="Gene3D" id="1.20.1260.10">
    <property type="match status" value="1"/>
</dbReference>
<name>A0A1H0K788_9ACTN</name>
<organism evidence="3 4">
    <name type="scientific">Nocardioides szechwanensis</name>
    <dbReference type="NCBI Taxonomy" id="1005944"/>
    <lineage>
        <taxon>Bacteria</taxon>
        <taxon>Bacillati</taxon>
        <taxon>Actinomycetota</taxon>
        <taxon>Actinomycetes</taxon>
        <taxon>Propionibacteriales</taxon>
        <taxon>Nocardioidaceae</taxon>
        <taxon>Nocardioides</taxon>
    </lineage>
</organism>
<dbReference type="InterPro" id="IPR012347">
    <property type="entry name" value="Ferritin-like"/>
</dbReference>
<evidence type="ECO:0000313" key="3">
    <source>
        <dbReference type="EMBL" id="SDO51754.1"/>
    </source>
</evidence>
<dbReference type="InterPro" id="IPR005183">
    <property type="entry name" value="DUF305_CopM-like"/>
</dbReference>
<protein>
    <submittedName>
        <fullName evidence="3">Uncharacterized conserved protein, DUF305 family</fullName>
    </submittedName>
</protein>
<dbReference type="EMBL" id="FNIC01000009">
    <property type="protein sequence ID" value="SDO51754.1"/>
    <property type="molecule type" value="Genomic_DNA"/>
</dbReference>
<evidence type="ECO:0000256" key="1">
    <source>
        <dbReference type="SAM" id="SignalP"/>
    </source>
</evidence>
<dbReference type="PROSITE" id="PS51257">
    <property type="entry name" value="PROKAR_LIPOPROTEIN"/>
    <property type="match status" value="1"/>
</dbReference>
<sequence length="206" mass="22235">MARHHTHRMEISMRKTLAAIALLAAAGLTLTACGEDTDGDATGTESSAAFNDADVTFARQMIPHHEQAVEMAQMAQGRAKSEEVLSLAEDIEAAQGPEIDSLQGWLDTWGEDVPASGMEHGDMGHDSGGTMSGMMDEEQMSDLMAASGADWDQMFLEMMIEHHEGAIEMAESEVDQGENPDAVALAEKIISDQQAEITQMQQLMQP</sequence>
<evidence type="ECO:0000259" key="2">
    <source>
        <dbReference type="Pfam" id="PF03713"/>
    </source>
</evidence>
<dbReference type="PANTHER" id="PTHR36933:SF1">
    <property type="entry name" value="SLL0788 PROTEIN"/>
    <property type="match status" value="1"/>
</dbReference>
<dbReference type="PANTHER" id="PTHR36933">
    <property type="entry name" value="SLL0788 PROTEIN"/>
    <property type="match status" value="1"/>
</dbReference>
<feature type="chain" id="PRO_5011609740" evidence="1">
    <location>
        <begin position="35"/>
        <end position="206"/>
    </location>
</feature>
<dbReference type="Proteomes" id="UP000199004">
    <property type="component" value="Unassembled WGS sequence"/>
</dbReference>
<gene>
    <name evidence="3" type="ORF">SAMN05192576_4177</name>
</gene>
<evidence type="ECO:0000313" key="4">
    <source>
        <dbReference type="Proteomes" id="UP000199004"/>
    </source>
</evidence>
<feature type="domain" description="DUF305" evidence="2">
    <location>
        <begin position="54"/>
        <end position="203"/>
    </location>
</feature>
<proteinExistence type="predicted"/>
<feature type="signal peptide" evidence="1">
    <location>
        <begin position="1"/>
        <end position="34"/>
    </location>
</feature>
<reference evidence="3 4" key="1">
    <citation type="submission" date="2016-10" db="EMBL/GenBank/DDBJ databases">
        <authorList>
            <person name="de Groot N.N."/>
        </authorList>
    </citation>
    <scope>NUCLEOTIDE SEQUENCE [LARGE SCALE GENOMIC DNA]</scope>
    <source>
        <strain evidence="3 4">CGMCC 1.11147</strain>
    </source>
</reference>
<accession>A0A1H0K788</accession>
<dbReference type="STRING" id="1005944.SAMN05192576_4177"/>
<keyword evidence="1" id="KW-0732">Signal</keyword>
<keyword evidence="4" id="KW-1185">Reference proteome</keyword>
<dbReference type="Pfam" id="PF03713">
    <property type="entry name" value="DUF305"/>
    <property type="match status" value="1"/>
</dbReference>